<protein>
    <submittedName>
        <fullName evidence="1">Uncharacterized protein</fullName>
    </submittedName>
</protein>
<dbReference type="KEGG" id="cjap:GWK36_11860"/>
<dbReference type="RefSeq" id="WP_166271372.1">
    <property type="nucleotide sequence ID" value="NZ_CP048029.1"/>
</dbReference>
<organism evidence="1 2">
    <name type="scientific">Caldichromatium japonicum</name>
    <dbReference type="NCBI Taxonomy" id="2699430"/>
    <lineage>
        <taxon>Bacteria</taxon>
        <taxon>Pseudomonadati</taxon>
        <taxon>Pseudomonadota</taxon>
        <taxon>Gammaproteobacteria</taxon>
        <taxon>Chromatiales</taxon>
        <taxon>Chromatiaceae</taxon>
        <taxon>Caldichromatium</taxon>
    </lineage>
</organism>
<name>A0A6G7VEW2_9GAMM</name>
<keyword evidence="2" id="KW-1185">Reference proteome</keyword>
<dbReference type="EMBL" id="CP048029">
    <property type="protein sequence ID" value="QIK38561.1"/>
    <property type="molecule type" value="Genomic_DNA"/>
</dbReference>
<proteinExistence type="predicted"/>
<dbReference type="AlphaFoldDB" id="A0A6G7VEW2"/>
<evidence type="ECO:0000313" key="2">
    <source>
        <dbReference type="Proteomes" id="UP000502699"/>
    </source>
</evidence>
<accession>A0A6G7VEW2</accession>
<reference evidence="2" key="1">
    <citation type="submission" date="2020-01" db="EMBL/GenBank/DDBJ databases">
        <title>Caldichromatium gen. nov., sp. nov., a thermophilic purple sulfur bacterium member of the family Chromatiaceae isolated from Nakabusa hot spring, Japan.</title>
        <authorList>
            <person name="Saini M.K."/>
            <person name="Hanada S."/>
            <person name="Tank M."/>
        </authorList>
    </citation>
    <scope>NUCLEOTIDE SEQUENCE [LARGE SCALE GENOMIC DNA]</scope>
    <source>
        <strain evidence="2">No.7</strain>
    </source>
</reference>
<evidence type="ECO:0000313" key="1">
    <source>
        <dbReference type="EMBL" id="QIK38561.1"/>
    </source>
</evidence>
<dbReference type="Proteomes" id="UP000502699">
    <property type="component" value="Chromosome"/>
</dbReference>
<sequence length="321" mass="35850">MNHPLDTVDLSQRFAEACARVPVAQGPAALAKELARIAPHYAFREVLARGGWYRLGGVIDNQGRHVADDIERWVADELARHDDDLAAVAAAHAEKRLRATRLIGKTHYWVARTGSGAADFVQVEIEELQEVAYHTLFADGEVPASTEELVDPRAGCTGHPMALGMPFYQLRRVTAIADHLAAMRAQKPEPQPIHRFITDWERSSAAHASDFSNHWVIAVREHLDRYRQTIKSAIPVAAINGAPPRFESSYGARGLSLASALQQFDKQIGYPMAWFFHLLTTKAVPHAVATAVVEDMKEDFCYLPDRDMQVVRGWLHNPYNF</sequence>
<gene>
    <name evidence="1" type="ORF">GWK36_11860</name>
</gene>